<feature type="compositionally biased region" description="Polar residues" evidence="2">
    <location>
        <begin position="1"/>
        <end position="10"/>
    </location>
</feature>
<dbReference type="InterPro" id="IPR005531">
    <property type="entry name" value="Asp23"/>
</dbReference>
<name>A0A177YHQ7_9NOCA</name>
<comment type="similarity">
    <text evidence="1">Belongs to the asp23 family.</text>
</comment>
<dbReference type="Proteomes" id="UP000077519">
    <property type="component" value="Unassembled WGS sequence"/>
</dbReference>
<gene>
    <name evidence="3" type="ORF">A3K89_05825</name>
</gene>
<evidence type="ECO:0000313" key="3">
    <source>
        <dbReference type="EMBL" id="OAK54830.1"/>
    </source>
</evidence>
<proteinExistence type="inferred from homology"/>
<dbReference type="AlphaFoldDB" id="A0A177YHQ7"/>
<organism evidence="3 4">
    <name type="scientific">Rhodococcoides kyotonense</name>
    <dbReference type="NCBI Taxonomy" id="398843"/>
    <lineage>
        <taxon>Bacteria</taxon>
        <taxon>Bacillati</taxon>
        <taxon>Actinomycetota</taxon>
        <taxon>Actinomycetes</taxon>
        <taxon>Mycobacteriales</taxon>
        <taxon>Nocardiaceae</taxon>
        <taxon>Rhodococcoides</taxon>
    </lineage>
</organism>
<dbReference type="EMBL" id="LVHI01000012">
    <property type="protein sequence ID" value="OAK54830.1"/>
    <property type="molecule type" value="Genomic_DNA"/>
</dbReference>
<evidence type="ECO:0000256" key="2">
    <source>
        <dbReference type="SAM" id="MobiDB-lite"/>
    </source>
</evidence>
<dbReference type="Pfam" id="PF03780">
    <property type="entry name" value="Asp23"/>
    <property type="match status" value="1"/>
</dbReference>
<reference evidence="3 4" key="1">
    <citation type="submission" date="2016-03" db="EMBL/GenBank/DDBJ databases">
        <title>Genome sequence of Rhodococcus kyotonensis KB10.</title>
        <authorList>
            <person name="Jeong H."/>
            <person name="Hong C.E."/>
            <person name="Jo S.H."/>
            <person name="Park J.M."/>
        </authorList>
    </citation>
    <scope>NUCLEOTIDE SEQUENCE [LARGE SCALE GENOMIC DNA]</scope>
    <source>
        <strain evidence="3 4">KB10</strain>
    </source>
</reference>
<accession>A0A177YHQ7</accession>
<protein>
    <recommendedName>
        <fullName evidence="5">Asp23/Gls24 family envelope stress response protein</fullName>
    </recommendedName>
</protein>
<evidence type="ECO:0000313" key="4">
    <source>
        <dbReference type="Proteomes" id="UP000077519"/>
    </source>
</evidence>
<comment type="caution">
    <text evidence="3">The sequence shown here is derived from an EMBL/GenBank/DDBJ whole genome shotgun (WGS) entry which is preliminary data.</text>
</comment>
<sequence length="153" mass="15780">MAVADTTTTLDGGVAPSGAPVTDSPTTALREPDDRGALTIRDSVAETIARKAALAVPHVVAKSTGLSKLTGRGLPRVEVTIRGDHIRASLDVAIVWPAPTARTAAQIQDSVAADLARYTALTVDTVDVTVLVITAEAVAAASDSSTRQTRRVQ</sequence>
<feature type="region of interest" description="Disordered" evidence="2">
    <location>
        <begin position="1"/>
        <end position="32"/>
    </location>
</feature>
<evidence type="ECO:0008006" key="5">
    <source>
        <dbReference type="Google" id="ProtNLM"/>
    </source>
</evidence>
<keyword evidence="4" id="KW-1185">Reference proteome</keyword>
<evidence type="ECO:0000256" key="1">
    <source>
        <dbReference type="ARBA" id="ARBA00005721"/>
    </source>
</evidence>